<evidence type="ECO:0000313" key="2">
    <source>
        <dbReference type="WBParaSite" id="PDA_v2.g26557.t1"/>
    </source>
</evidence>
<evidence type="ECO:0000313" key="1">
    <source>
        <dbReference type="Proteomes" id="UP000887578"/>
    </source>
</evidence>
<keyword evidence="1" id="KW-1185">Reference proteome</keyword>
<accession>A0A914Q5F1</accession>
<reference evidence="2" key="1">
    <citation type="submission" date="2022-11" db="UniProtKB">
        <authorList>
            <consortium name="WormBaseParasite"/>
        </authorList>
    </citation>
    <scope>IDENTIFICATION</scope>
</reference>
<dbReference type="AlphaFoldDB" id="A0A914Q5F1"/>
<dbReference type="Proteomes" id="UP000887578">
    <property type="component" value="Unplaced"/>
</dbReference>
<dbReference type="WBParaSite" id="PDA_v2.g26557.t1">
    <property type="protein sequence ID" value="PDA_v2.g26557.t1"/>
    <property type="gene ID" value="PDA_v2.g26557"/>
</dbReference>
<name>A0A914Q5F1_9BILA</name>
<organism evidence="1 2">
    <name type="scientific">Panagrolaimus davidi</name>
    <dbReference type="NCBI Taxonomy" id="227884"/>
    <lineage>
        <taxon>Eukaryota</taxon>
        <taxon>Metazoa</taxon>
        <taxon>Ecdysozoa</taxon>
        <taxon>Nematoda</taxon>
        <taxon>Chromadorea</taxon>
        <taxon>Rhabditida</taxon>
        <taxon>Tylenchina</taxon>
        <taxon>Panagrolaimomorpha</taxon>
        <taxon>Panagrolaimoidea</taxon>
        <taxon>Panagrolaimidae</taxon>
        <taxon>Panagrolaimus</taxon>
    </lineage>
</organism>
<sequence length="251" mass="28741">MSLQPPSKQEGISNVERKHGFRESVLYYLKKNGNPKLLLKLMQVSKYFCFKEFPYMVVDSLYYDHDITLLRCGDVLYDGKFESLVKPLWITESIKLDNPNDSKLASKILSKIAVCDVKNLCLENQILDVGELKFYANCGSLESFVFRDSNVKYENGTVVPIEEILKLLPKLKVFDWLLHGELASTFTSETTKSITELFDTSILESFCLMNIPGTFDFKLFAKFMDANPKIDFFLHFARPISAEYKNASGLC</sequence>
<proteinExistence type="predicted"/>
<protein>
    <submittedName>
        <fullName evidence="2">Uncharacterized protein</fullName>
    </submittedName>
</protein>